<reference evidence="2" key="2">
    <citation type="journal article" date="2015" name="Data Brief">
        <title>Shoot transcriptome of the giant reed, Arundo donax.</title>
        <authorList>
            <person name="Barrero R.A."/>
            <person name="Guerrero F.D."/>
            <person name="Moolhuijzen P."/>
            <person name="Goolsby J.A."/>
            <person name="Tidwell J."/>
            <person name="Bellgard S.E."/>
            <person name="Bellgard M.I."/>
        </authorList>
    </citation>
    <scope>NUCLEOTIDE SEQUENCE</scope>
    <source>
        <tissue evidence="2">Shoot tissue taken approximately 20 cm above the soil surface</tissue>
    </source>
</reference>
<keyword evidence="1" id="KW-0812">Transmembrane</keyword>
<keyword evidence="1" id="KW-0472">Membrane</keyword>
<keyword evidence="1" id="KW-1133">Transmembrane helix</keyword>
<feature type="transmembrane region" description="Helical" evidence="1">
    <location>
        <begin position="24"/>
        <end position="42"/>
    </location>
</feature>
<protein>
    <submittedName>
        <fullName evidence="2">Uncharacterized protein</fullName>
    </submittedName>
</protein>
<dbReference type="AlphaFoldDB" id="A0A0A8XRU5"/>
<evidence type="ECO:0000256" key="1">
    <source>
        <dbReference type="SAM" id="Phobius"/>
    </source>
</evidence>
<name>A0A0A8XRU5_ARUDO</name>
<proteinExistence type="predicted"/>
<sequence length="70" mass="8477">MPDWTTRVAERRCKYAQRHNHLRAYFSTETAAAICLLASRIFRAKHPRQYIWRQIEAFLVERNFLRAIKV</sequence>
<dbReference type="EMBL" id="GBRH01282470">
    <property type="protein sequence ID" value="JAD15425.1"/>
    <property type="molecule type" value="Transcribed_RNA"/>
</dbReference>
<evidence type="ECO:0000313" key="2">
    <source>
        <dbReference type="EMBL" id="JAD15425.1"/>
    </source>
</evidence>
<organism evidence="2">
    <name type="scientific">Arundo donax</name>
    <name type="common">Giant reed</name>
    <name type="synonym">Donax arundinaceus</name>
    <dbReference type="NCBI Taxonomy" id="35708"/>
    <lineage>
        <taxon>Eukaryota</taxon>
        <taxon>Viridiplantae</taxon>
        <taxon>Streptophyta</taxon>
        <taxon>Embryophyta</taxon>
        <taxon>Tracheophyta</taxon>
        <taxon>Spermatophyta</taxon>
        <taxon>Magnoliopsida</taxon>
        <taxon>Liliopsida</taxon>
        <taxon>Poales</taxon>
        <taxon>Poaceae</taxon>
        <taxon>PACMAD clade</taxon>
        <taxon>Arundinoideae</taxon>
        <taxon>Arundineae</taxon>
        <taxon>Arundo</taxon>
    </lineage>
</organism>
<reference evidence="2" key="1">
    <citation type="submission" date="2014-09" db="EMBL/GenBank/DDBJ databases">
        <authorList>
            <person name="Magalhaes I.L.F."/>
            <person name="Oliveira U."/>
            <person name="Santos F.R."/>
            <person name="Vidigal T.H.D.A."/>
            <person name="Brescovit A.D."/>
            <person name="Santos A.J."/>
        </authorList>
    </citation>
    <scope>NUCLEOTIDE SEQUENCE</scope>
    <source>
        <tissue evidence="2">Shoot tissue taken approximately 20 cm above the soil surface</tissue>
    </source>
</reference>
<accession>A0A0A8XRU5</accession>